<reference evidence="2" key="1">
    <citation type="journal article" date="2020" name="Stud. Mycol.">
        <title>101 Dothideomycetes genomes: a test case for predicting lifestyles and emergence of pathogens.</title>
        <authorList>
            <person name="Haridas S."/>
            <person name="Albert R."/>
            <person name="Binder M."/>
            <person name="Bloem J."/>
            <person name="Labutti K."/>
            <person name="Salamov A."/>
            <person name="Andreopoulos B."/>
            <person name="Baker S."/>
            <person name="Barry K."/>
            <person name="Bills G."/>
            <person name="Bluhm B."/>
            <person name="Cannon C."/>
            <person name="Castanera R."/>
            <person name="Culley D."/>
            <person name="Daum C."/>
            <person name="Ezra D."/>
            <person name="Gonzalez J."/>
            <person name="Henrissat B."/>
            <person name="Kuo A."/>
            <person name="Liang C."/>
            <person name="Lipzen A."/>
            <person name="Lutzoni F."/>
            <person name="Magnuson J."/>
            <person name="Mondo S."/>
            <person name="Nolan M."/>
            <person name="Ohm R."/>
            <person name="Pangilinan J."/>
            <person name="Park H.-J."/>
            <person name="Ramirez L."/>
            <person name="Alfaro M."/>
            <person name="Sun H."/>
            <person name="Tritt A."/>
            <person name="Yoshinaga Y."/>
            <person name="Zwiers L.-H."/>
            <person name="Turgeon B."/>
            <person name="Goodwin S."/>
            <person name="Spatafora J."/>
            <person name="Crous P."/>
            <person name="Grigoriev I."/>
        </authorList>
    </citation>
    <scope>NUCLEOTIDE SEQUENCE</scope>
    <source>
        <strain evidence="2">CBS 116435</strain>
    </source>
</reference>
<dbReference type="AlphaFoldDB" id="A0A9P4Q3Y8"/>
<accession>A0A9P4Q3Y8</accession>
<sequence length="314" mass="33997">MANILITGASGYLGGTVFEQLQQQQSASPLPAHGKIYALVRNDDQAAKVQSLYGAEPLTLQLDDQAGITHALLARRISVVLYLIDAFRADAQLRFIEALAEVQRQHGVTAHFVHTSGAKLFSSHADHPVDRPLADSDGRLHAIQTAARPELEPMQIALNTNNTIIAAAEARSVRSYIFIPCVVYGESTGFGNRISIQTVAIVRAAKALRRVYRVDQSRTSWPVSHVIDTAALYIQMLRGILTGEPLEYGKQGYYLASSGTVAWDDLYSALARALAKRGVIDDTEVLQADDKALQGMADALGCGKEFVGVQLAGR</sequence>
<dbReference type="InterPro" id="IPR036291">
    <property type="entry name" value="NAD(P)-bd_dom_sf"/>
</dbReference>
<dbReference type="Proteomes" id="UP000799441">
    <property type="component" value="Unassembled WGS sequence"/>
</dbReference>
<dbReference type="EMBL" id="MU003818">
    <property type="protein sequence ID" value="KAF2718913.1"/>
    <property type="molecule type" value="Genomic_DNA"/>
</dbReference>
<evidence type="ECO:0000313" key="2">
    <source>
        <dbReference type="EMBL" id="KAF2718913.1"/>
    </source>
</evidence>
<proteinExistence type="predicted"/>
<dbReference type="PANTHER" id="PTHR48079:SF6">
    <property type="entry name" value="NAD(P)-BINDING DOMAIN-CONTAINING PROTEIN-RELATED"/>
    <property type="match status" value="1"/>
</dbReference>
<dbReference type="GO" id="GO:0004029">
    <property type="term" value="F:aldehyde dehydrogenase (NAD+) activity"/>
    <property type="evidence" value="ECO:0007669"/>
    <property type="project" value="TreeGrafter"/>
</dbReference>
<evidence type="ECO:0000313" key="3">
    <source>
        <dbReference type="Proteomes" id="UP000799441"/>
    </source>
</evidence>
<dbReference type="OrthoDB" id="10262413at2759"/>
<feature type="domain" description="NmrA-like" evidence="1">
    <location>
        <begin position="3"/>
        <end position="116"/>
    </location>
</feature>
<comment type="caution">
    <text evidence="2">The sequence shown here is derived from an EMBL/GenBank/DDBJ whole genome shotgun (WGS) entry which is preliminary data.</text>
</comment>
<dbReference type="Gene3D" id="3.40.50.720">
    <property type="entry name" value="NAD(P)-binding Rossmann-like Domain"/>
    <property type="match status" value="1"/>
</dbReference>
<organism evidence="2 3">
    <name type="scientific">Polychaeton citri CBS 116435</name>
    <dbReference type="NCBI Taxonomy" id="1314669"/>
    <lineage>
        <taxon>Eukaryota</taxon>
        <taxon>Fungi</taxon>
        <taxon>Dikarya</taxon>
        <taxon>Ascomycota</taxon>
        <taxon>Pezizomycotina</taxon>
        <taxon>Dothideomycetes</taxon>
        <taxon>Dothideomycetidae</taxon>
        <taxon>Capnodiales</taxon>
        <taxon>Capnodiaceae</taxon>
        <taxon>Polychaeton</taxon>
    </lineage>
</organism>
<protein>
    <submittedName>
        <fullName evidence="2">NAD(P)-binding protein</fullName>
    </submittedName>
</protein>
<dbReference type="SUPFAM" id="SSF51735">
    <property type="entry name" value="NAD(P)-binding Rossmann-fold domains"/>
    <property type="match status" value="1"/>
</dbReference>
<dbReference type="GO" id="GO:0005737">
    <property type="term" value="C:cytoplasm"/>
    <property type="evidence" value="ECO:0007669"/>
    <property type="project" value="TreeGrafter"/>
</dbReference>
<dbReference type="InterPro" id="IPR051783">
    <property type="entry name" value="NAD(P)-dependent_oxidoreduct"/>
</dbReference>
<dbReference type="Pfam" id="PF05368">
    <property type="entry name" value="NmrA"/>
    <property type="match status" value="1"/>
</dbReference>
<evidence type="ECO:0000259" key="1">
    <source>
        <dbReference type="Pfam" id="PF05368"/>
    </source>
</evidence>
<dbReference type="PANTHER" id="PTHR48079">
    <property type="entry name" value="PROTEIN YEEZ"/>
    <property type="match status" value="1"/>
</dbReference>
<gene>
    <name evidence="2" type="ORF">K431DRAFT_287236</name>
</gene>
<name>A0A9P4Q3Y8_9PEZI</name>
<dbReference type="InterPro" id="IPR008030">
    <property type="entry name" value="NmrA-like"/>
</dbReference>
<keyword evidence="3" id="KW-1185">Reference proteome</keyword>